<proteinExistence type="predicted"/>
<feature type="region of interest" description="Disordered" evidence="1">
    <location>
        <begin position="1"/>
        <end position="31"/>
    </location>
</feature>
<reference evidence="2" key="1">
    <citation type="submission" date="2025-08" db="UniProtKB">
        <authorList>
            <consortium name="RefSeq"/>
        </authorList>
    </citation>
    <scope>IDENTIFICATION</scope>
    <source>
        <tissue evidence="2">Blood</tissue>
    </source>
</reference>
<protein>
    <submittedName>
        <fullName evidence="2">Uncharacterized protein LOC123612678</fullName>
    </submittedName>
</protein>
<dbReference type="AlphaFoldDB" id="A0A9W3FKP2"/>
<accession>A0A9W3FKP2</accession>
<gene>
    <name evidence="2" type="primary">LOC123612678</name>
</gene>
<evidence type="ECO:0000256" key="1">
    <source>
        <dbReference type="SAM" id="MobiDB-lite"/>
    </source>
</evidence>
<name>A0A9W3FKP2_CAMBA</name>
<evidence type="ECO:0000313" key="2">
    <source>
        <dbReference type="RefSeq" id="XP_045362301.1"/>
    </source>
</evidence>
<sequence>MRMRAPAPRSQATQQGVEQNAHHRRAEGTHAQIRSVPASCPSRKVVLARNRACVPQRRVSRPVVPGLPDLEELVHARLLTVPWVKIWDVQSLGLQVFSTCSDLGLKSAERCGTERNLPSWLQRARDKCKRGPSSCSAKHKEILYYLSTLSAVYAAIYPVRSGVEPRHPCGIKKRSFARRASLSSSNSMENPESWPNRWVILKRLHSPQEGACLSLQKIQKFEAIVRK</sequence>
<dbReference type="RefSeq" id="XP_045362301.1">
    <property type="nucleotide sequence ID" value="XM_045506345.1"/>
</dbReference>
<organism evidence="2">
    <name type="scientific">Camelus bactrianus</name>
    <name type="common">Bactrian camel</name>
    <dbReference type="NCBI Taxonomy" id="9837"/>
    <lineage>
        <taxon>Eukaryota</taxon>
        <taxon>Metazoa</taxon>
        <taxon>Chordata</taxon>
        <taxon>Craniata</taxon>
        <taxon>Vertebrata</taxon>
        <taxon>Euteleostomi</taxon>
        <taxon>Mammalia</taxon>
        <taxon>Eutheria</taxon>
        <taxon>Laurasiatheria</taxon>
        <taxon>Artiodactyla</taxon>
        <taxon>Tylopoda</taxon>
        <taxon>Camelidae</taxon>
        <taxon>Camelus</taxon>
    </lineage>
</organism>